<dbReference type="RefSeq" id="WP_254013026.1">
    <property type="nucleotide sequence ID" value="NZ_JAMZMM010000182.1"/>
</dbReference>
<keyword evidence="2" id="KW-1133">Transmembrane helix</keyword>
<dbReference type="Proteomes" id="UP001204953">
    <property type="component" value="Unassembled WGS sequence"/>
</dbReference>
<dbReference type="EMBL" id="JAMZMM010000182">
    <property type="protein sequence ID" value="MCP2730262.1"/>
    <property type="molecule type" value="Genomic_DNA"/>
</dbReference>
<keyword evidence="4" id="KW-1185">Reference proteome</keyword>
<feature type="transmembrane region" description="Helical" evidence="2">
    <location>
        <begin position="405"/>
        <end position="426"/>
    </location>
</feature>
<keyword evidence="2" id="KW-0472">Membrane</keyword>
<protein>
    <submittedName>
        <fullName evidence="3">Uncharacterized protein</fullName>
    </submittedName>
</protein>
<evidence type="ECO:0000256" key="2">
    <source>
        <dbReference type="SAM" id="Phobius"/>
    </source>
</evidence>
<name>A0AAE3KT84_9CYAN</name>
<sequence>MITKPIQLIYPTIDLFLYDIREGFQYTAEINNNRRQFWHKIDPNIDETKLAELAKLENPEADYVPLLAKPFESPLDGYYYALQFGDMYSLQLACSGEYQDADSQKRNDGNQAIDNLKKIEQAIINKLNHSDEYTETAAIKQGTIGQTWLVSVQIADSNQDPKQLAKEFYEKLTPNSSWKPEFKEQGRFLGARLFQYWHSPTNWNQEWAEFSKENYHIVFCLFPAGKDITEIRQKVEDIYLDLTRLFSYRHKIIWGYWHSRKLNNKLKQQSGEIRSLIDKVRDYSRQVRSQELNLQELQVTLTQSFPTFSDYAVHLNELESLSYTIKLNLDNYKSKLQKIERDTNSYLKLFADFSDFAGEKYLQQVETDCTRFRPGLTLLENLIRTIGSVSEIEQTKSNRTLNTTLTATAIGFTLIVLVVGCWLLVVGC</sequence>
<evidence type="ECO:0000313" key="3">
    <source>
        <dbReference type="EMBL" id="MCP2730262.1"/>
    </source>
</evidence>
<dbReference type="AlphaFoldDB" id="A0AAE3KT84"/>
<accession>A0AAE3KT84</accession>
<evidence type="ECO:0000256" key="1">
    <source>
        <dbReference type="SAM" id="Coils"/>
    </source>
</evidence>
<keyword evidence="1" id="KW-0175">Coiled coil</keyword>
<feature type="coiled-coil region" evidence="1">
    <location>
        <begin position="259"/>
        <end position="300"/>
    </location>
</feature>
<gene>
    <name evidence="3" type="ORF">NJ959_17665</name>
</gene>
<reference evidence="3" key="1">
    <citation type="submission" date="2022-06" db="EMBL/GenBank/DDBJ databases">
        <title>New cyanobacteria of genus Symplocastrum in benthos of Lake Baikal.</title>
        <authorList>
            <person name="Sorokovikova E."/>
            <person name="Tikhonova I."/>
            <person name="Krasnopeev A."/>
            <person name="Evseev P."/>
            <person name="Gladkikh A."/>
            <person name="Belykh O."/>
        </authorList>
    </citation>
    <scope>NUCLEOTIDE SEQUENCE</scope>
    <source>
        <strain evidence="3">BBK-W-15</strain>
    </source>
</reference>
<proteinExistence type="predicted"/>
<organism evidence="3 4">
    <name type="scientific">Limnofasciculus baicalensis BBK-W-15</name>
    <dbReference type="NCBI Taxonomy" id="2699891"/>
    <lineage>
        <taxon>Bacteria</taxon>
        <taxon>Bacillati</taxon>
        <taxon>Cyanobacteriota</taxon>
        <taxon>Cyanophyceae</taxon>
        <taxon>Coleofasciculales</taxon>
        <taxon>Coleofasciculaceae</taxon>
        <taxon>Limnofasciculus</taxon>
        <taxon>Limnofasciculus baicalensis</taxon>
    </lineage>
</organism>
<evidence type="ECO:0000313" key="4">
    <source>
        <dbReference type="Proteomes" id="UP001204953"/>
    </source>
</evidence>
<keyword evidence="2" id="KW-0812">Transmembrane</keyword>
<comment type="caution">
    <text evidence="3">The sequence shown here is derived from an EMBL/GenBank/DDBJ whole genome shotgun (WGS) entry which is preliminary data.</text>
</comment>